<reference evidence="2" key="1">
    <citation type="submission" date="2008-03" db="EMBL/GenBank/DDBJ databases">
        <title>Complete sequence of Thermoproteus neutrophilus V24Sta.</title>
        <authorList>
            <consortium name="US DOE Joint Genome Institute"/>
            <person name="Copeland A."/>
            <person name="Lucas S."/>
            <person name="Lapidus A."/>
            <person name="Glavina del Rio T."/>
            <person name="Dalin E."/>
            <person name="Tice H."/>
            <person name="Bruce D."/>
            <person name="Goodwin L."/>
            <person name="Pitluck S."/>
            <person name="Sims D."/>
            <person name="Brettin T."/>
            <person name="Detter J.C."/>
            <person name="Han C."/>
            <person name="Kuske C.R."/>
            <person name="Schmutz J."/>
            <person name="Larimer F."/>
            <person name="Land M."/>
            <person name="Hauser L."/>
            <person name="Kyrpides N."/>
            <person name="Mikhailova N."/>
            <person name="Biddle J.F."/>
            <person name="Zhang Z."/>
            <person name="Fitz-Gibbon S.T."/>
            <person name="Lowe T.M."/>
            <person name="Saltikov C."/>
            <person name="House C.H."/>
            <person name="Richardson P."/>
        </authorList>
    </citation>
    <scope>NUCLEOTIDE SEQUENCE [LARGE SCALE GENOMIC DNA]</scope>
    <source>
        <strain evidence="2">V24Sta</strain>
    </source>
</reference>
<proteinExistence type="predicted"/>
<evidence type="ECO:0000259" key="1">
    <source>
        <dbReference type="PROSITE" id="PS00028"/>
    </source>
</evidence>
<feature type="domain" description="C2H2-type" evidence="1">
    <location>
        <begin position="25"/>
        <end position="46"/>
    </location>
</feature>
<dbReference type="InterPro" id="IPR013087">
    <property type="entry name" value="Znf_C2H2_type"/>
</dbReference>
<dbReference type="PROSITE" id="PS00028">
    <property type="entry name" value="ZINC_FINGER_C2H2_1"/>
    <property type="match status" value="1"/>
</dbReference>
<dbReference type="KEGG" id="tne:Tneu_0246"/>
<dbReference type="OrthoDB" id="23641at2157"/>
<keyword evidence="3" id="KW-1185">Reference proteome</keyword>
<name>B1YB68_PYRNV</name>
<dbReference type="AlphaFoldDB" id="B1YB68"/>
<dbReference type="EMBL" id="CP001014">
    <property type="protein sequence ID" value="ACB39199.1"/>
    <property type="molecule type" value="Genomic_DNA"/>
</dbReference>
<dbReference type="GeneID" id="6165983"/>
<gene>
    <name evidence="2" type="ordered locus">Tneu_0246</name>
</gene>
<dbReference type="Proteomes" id="UP000001694">
    <property type="component" value="Chromosome"/>
</dbReference>
<protein>
    <recommendedName>
        <fullName evidence="1">C2H2-type domain-containing protein</fullName>
    </recommendedName>
</protein>
<evidence type="ECO:0000313" key="2">
    <source>
        <dbReference type="EMBL" id="ACB39199.1"/>
    </source>
</evidence>
<sequence>MEIPQELKSYLAVEADQWDVKHIVCLKCRKKFFTVRDAALHLHAVHGLKAAQKYISASHGQA</sequence>
<dbReference type="RefSeq" id="WP_012349620.1">
    <property type="nucleotide sequence ID" value="NC_010525.1"/>
</dbReference>
<accession>B1YB68</accession>
<evidence type="ECO:0000313" key="3">
    <source>
        <dbReference type="Proteomes" id="UP000001694"/>
    </source>
</evidence>
<dbReference type="HOGENOM" id="CLU_2985889_0_0_2"/>
<organism evidence="2 3">
    <name type="scientific">Pyrobaculum neutrophilum (strain DSM 2338 / JCM 9278 / NBRC 100436 / V24Sta)</name>
    <name type="common">Thermoproteus neutrophilus</name>
    <dbReference type="NCBI Taxonomy" id="444157"/>
    <lineage>
        <taxon>Archaea</taxon>
        <taxon>Thermoproteota</taxon>
        <taxon>Thermoprotei</taxon>
        <taxon>Thermoproteales</taxon>
        <taxon>Thermoproteaceae</taxon>
        <taxon>Pyrobaculum</taxon>
    </lineage>
</organism>
<dbReference type="eggNOG" id="arCOG10102">
    <property type="taxonomic scope" value="Archaea"/>
</dbReference>